<dbReference type="Proteomes" id="UP001430149">
    <property type="component" value="Unassembled WGS sequence"/>
</dbReference>
<accession>A0ABS2K0M2</accession>
<feature type="region of interest" description="Disordered" evidence="1">
    <location>
        <begin position="185"/>
        <end position="231"/>
    </location>
</feature>
<dbReference type="EMBL" id="JADIKE010000026">
    <property type="protein sequence ID" value="MBM7124303.1"/>
    <property type="molecule type" value="Genomic_DNA"/>
</dbReference>
<feature type="region of interest" description="Disordered" evidence="1">
    <location>
        <begin position="1"/>
        <end position="93"/>
    </location>
</feature>
<feature type="compositionally biased region" description="Polar residues" evidence="1">
    <location>
        <begin position="1"/>
        <end position="41"/>
    </location>
</feature>
<name>A0ABS2K0M2_9GAMM</name>
<gene>
    <name evidence="2" type="ORF">ISP19_02825</name>
</gene>
<keyword evidence="3" id="KW-1185">Reference proteome</keyword>
<feature type="compositionally biased region" description="Polar residues" evidence="1">
    <location>
        <begin position="657"/>
        <end position="666"/>
    </location>
</feature>
<feature type="compositionally biased region" description="Polar residues" evidence="1">
    <location>
        <begin position="56"/>
        <end position="76"/>
    </location>
</feature>
<feature type="region of interest" description="Disordered" evidence="1">
    <location>
        <begin position="107"/>
        <end position="129"/>
    </location>
</feature>
<feature type="region of interest" description="Disordered" evidence="1">
    <location>
        <begin position="654"/>
        <end position="699"/>
    </location>
</feature>
<organism evidence="2 3">
    <name type="scientific">Dyella flava</name>
    <dbReference type="NCBI Taxonomy" id="1920170"/>
    <lineage>
        <taxon>Bacteria</taxon>
        <taxon>Pseudomonadati</taxon>
        <taxon>Pseudomonadota</taxon>
        <taxon>Gammaproteobacteria</taxon>
        <taxon>Lysobacterales</taxon>
        <taxon>Rhodanobacteraceae</taxon>
        <taxon>Dyella</taxon>
    </lineage>
</organism>
<protein>
    <submittedName>
        <fullName evidence="2">Uncharacterized protein</fullName>
    </submittedName>
</protein>
<evidence type="ECO:0000313" key="3">
    <source>
        <dbReference type="Proteomes" id="UP001430149"/>
    </source>
</evidence>
<proteinExistence type="predicted"/>
<sequence>MRTALSSFPSISPDPNATSFTTSNNSQHPASLNAISASLGTASPDVDSFDQGGGTVSSDVNAPSGSDATVPGSNADASIRSKRSPIQEEPKQGINQSWGDFQKAHFEWNHGRPPATPSEISPDEGKLPSPSGWHAVGEWVMGLLFGGPGMPEEGFKLPAYRSTTVRPELAYRPITVRPEEVEDLSVGKVGSTPTAEIKKQLSTEGAPPSSLEHAPSTSSPASRPEDFELKNLDTRHLTSRFNIYYRPGENQEYVQVDGKWYATAEEQGQRFVYQPNEEGVASTWPLREDNGEWRFASLHELPGRPILSVERIPSSYRVDVPTDLQDADAQGVYRAGGQEYIKMDGLLYRSGQDGTGRYIYDSNPSHRIAVQRSDQGWTFTPPSRGLGGGAETPTETVKEVFDMTTERAQAFLSQYRFDAEGPYTERNFVRELNDTFQVPGWADRFRVEVGASSLPAIPAMASHPAPPGGRDVINPISGQLIHIDKGGYLNSSGFIERKDVPQVYRAIDSVTAGRNDPTQVGFRKSYRFRGVSKMIRGPSVIASADRHGPDEIFGVLEDWLDHYAIYRIDAKGLKSVSLRENIKSNPGVMEQVFNLVHGVLSKINAIPDEASRTQLLDDLTIGAYSANEVHVENEYLDPSRVSFEEGSITFELPWSEDVSSPDSAKTWTPPGTRATPSPAGTTISFPPEAGPSKSIPRIG</sequence>
<evidence type="ECO:0000256" key="1">
    <source>
        <dbReference type="SAM" id="MobiDB-lite"/>
    </source>
</evidence>
<dbReference type="RefSeq" id="WP_204679599.1">
    <property type="nucleotide sequence ID" value="NZ_BSNR01000023.1"/>
</dbReference>
<comment type="caution">
    <text evidence="2">The sequence shown here is derived from an EMBL/GenBank/DDBJ whole genome shotgun (WGS) entry which is preliminary data.</text>
</comment>
<feature type="compositionally biased region" description="Polar residues" evidence="1">
    <location>
        <begin position="674"/>
        <end position="684"/>
    </location>
</feature>
<evidence type="ECO:0000313" key="2">
    <source>
        <dbReference type="EMBL" id="MBM7124303.1"/>
    </source>
</evidence>
<reference evidence="2" key="1">
    <citation type="submission" date="2020-10" db="EMBL/GenBank/DDBJ databases">
        <title>Phylogeny of dyella-like bacteria.</title>
        <authorList>
            <person name="Fu J."/>
        </authorList>
    </citation>
    <scope>NUCLEOTIDE SEQUENCE</scope>
    <source>
        <strain evidence="2">DHOC52</strain>
    </source>
</reference>